<dbReference type="GO" id="GO:0005524">
    <property type="term" value="F:ATP binding"/>
    <property type="evidence" value="ECO:0007669"/>
    <property type="project" value="UniProtKB-KW"/>
</dbReference>
<dbReference type="EMBL" id="LROM01000098">
    <property type="protein sequence ID" value="OEZ97393.1"/>
    <property type="molecule type" value="Genomic_DNA"/>
</dbReference>
<dbReference type="AlphaFoldDB" id="A0A1E7WG40"/>
<dbReference type="Gene3D" id="3.40.50.300">
    <property type="entry name" value="P-loop containing nucleotide triphosphate hydrolases"/>
    <property type="match status" value="1"/>
</dbReference>
<proteinExistence type="predicted"/>
<name>A0A1E7WG40_9BURK</name>
<evidence type="ECO:0000256" key="1">
    <source>
        <dbReference type="ARBA" id="ARBA00022741"/>
    </source>
</evidence>
<protein>
    <submittedName>
        <fullName evidence="5">Zeta toxin</fullName>
    </submittedName>
</protein>
<dbReference type="PATRIC" id="fig|762836.4.peg.3703"/>
<evidence type="ECO:0000256" key="3">
    <source>
        <dbReference type="SAM" id="MobiDB-lite"/>
    </source>
</evidence>
<sequence>MVFAGPNGSGKTSVIEEIKQTGLATVSGVYPVPARFINPDQVAKDLKGNFADQNARDEAAQAAAIQARAEAIASKLPFAFETVMSHPSRINEMLMLKEQGYRLFLTFITTDNPETNVDRVKFRYETGTTTGHYVAPDKVRERYERTLALLPRAAEVADNVYIYDNSAEFTEAKLQAVIERNIQFAVAPDAKDWVIKRLVHPLKQREREQQQLTAELEKKGYAVTGADELRGIYTGPVLLKTTYFLGQLDTAAGNCVIHDLLMLGLLPDDKKQAVTTLQRDDQISISYSTTGAPHVEKHGKISGLSPRSKETISTKSRR</sequence>
<organism evidence="5 6">
    <name type="scientific">Duganella phyllosphaerae</name>
    <dbReference type="NCBI Taxonomy" id="762836"/>
    <lineage>
        <taxon>Bacteria</taxon>
        <taxon>Pseudomonadati</taxon>
        <taxon>Pseudomonadota</taxon>
        <taxon>Betaproteobacteria</taxon>
        <taxon>Burkholderiales</taxon>
        <taxon>Oxalobacteraceae</taxon>
        <taxon>Telluria group</taxon>
        <taxon>Duganella</taxon>
    </lineage>
</organism>
<accession>A0A1E7WG40</accession>
<dbReference type="InterPro" id="IPR010488">
    <property type="entry name" value="Zeta_toxin_domain"/>
</dbReference>
<keyword evidence="6" id="KW-1185">Reference proteome</keyword>
<dbReference type="SUPFAM" id="SSF52540">
    <property type="entry name" value="P-loop containing nucleoside triphosphate hydrolases"/>
    <property type="match status" value="1"/>
</dbReference>
<evidence type="ECO:0000313" key="5">
    <source>
        <dbReference type="EMBL" id="OEZ97393.1"/>
    </source>
</evidence>
<dbReference type="Pfam" id="PF06414">
    <property type="entry name" value="Zeta_toxin"/>
    <property type="match status" value="1"/>
</dbReference>
<reference evidence="6" key="1">
    <citation type="journal article" date="2016" name="Front. Microbiol.">
        <title>Molecular Keys to the Janthinobacterium and Duganella spp. Interaction with the Plant Pathogen Fusarium graminearum.</title>
        <authorList>
            <person name="Haack F.S."/>
            <person name="Poehlein A."/>
            <person name="Kroger C."/>
            <person name="Voigt C.A."/>
            <person name="Piepenbring M."/>
            <person name="Bode H.B."/>
            <person name="Daniel R."/>
            <person name="Schafer W."/>
            <person name="Streit W.R."/>
        </authorList>
    </citation>
    <scope>NUCLEOTIDE SEQUENCE [LARGE SCALE GENOMIC DNA]</scope>
    <source>
        <strain evidence="6">T54</strain>
    </source>
</reference>
<evidence type="ECO:0000313" key="6">
    <source>
        <dbReference type="Proteomes" id="UP000175989"/>
    </source>
</evidence>
<comment type="caution">
    <text evidence="5">The sequence shown here is derived from an EMBL/GenBank/DDBJ whole genome shotgun (WGS) entry which is preliminary data.</text>
</comment>
<keyword evidence="2" id="KW-0067">ATP-binding</keyword>
<feature type="region of interest" description="Disordered" evidence="3">
    <location>
        <begin position="288"/>
        <end position="318"/>
    </location>
</feature>
<dbReference type="PANTHER" id="PTHR39206">
    <property type="entry name" value="SLL8004 PROTEIN"/>
    <property type="match status" value="1"/>
</dbReference>
<gene>
    <name evidence="5" type="ORF">DUPY_35940</name>
</gene>
<dbReference type="PANTHER" id="PTHR39206:SF1">
    <property type="entry name" value="SLL8004 PROTEIN"/>
    <property type="match status" value="1"/>
</dbReference>
<evidence type="ECO:0000259" key="4">
    <source>
        <dbReference type="Pfam" id="PF06414"/>
    </source>
</evidence>
<dbReference type="Proteomes" id="UP000175989">
    <property type="component" value="Unassembled WGS sequence"/>
</dbReference>
<dbReference type="InterPro" id="IPR027417">
    <property type="entry name" value="P-loop_NTPase"/>
</dbReference>
<dbReference type="GO" id="GO:0016301">
    <property type="term" value="F:kinase activity"/>
    <property type="evidence" value="ECO:0007669"/>
    <property type="project" value="InterPro"/>
</dbReference>
<feature type="domain" description="Zeta toxin" evidence="4">
    <location>
        <begin position="2"/>
        <end position="167"/>
    </location>
</feature>
<keyword evidence="1" id="KW-0547">Nucleotide-binding</keyword>
<evidence type="ECO:0000256" key="2">
    <source>
        <dbReference type="ARBA" id="ARBA00022840"/>
    </source>
</evidence>